<accession>A0A5P2CQU7</accession>
<evidence type="ECO:0000256" key="1">
    <source>
        <dbReference type="SAM" id="Phobius"/>
    </source>
</evidence>
<evidence type="ECO:0000313" key="3">
    <source>
        <dbReference type="Proteomes" id="UP000324015"/>
    </source>
</evidence>
<keyword evidence="1" id="KW-1133">Transmembrane helix</keyword>
<sequence length="68" mass="7234">MTGTLILLVLLGLAIVIPLGLWWMSTDSGATRFILGLVITGVTLSVSAAGNQMLHADQQKSRPHSTYP</sequence>
<keyword evidence="1" id="KW-0812">Transmembrane</keyword>
<evidence type="ECO:0000313" key="2">
    <source>
        <dbReference type="EMBL" id="QES45276.1"/>
    </source>
</evidence>
<protein>
    <submittedName>
        <fullName evidence="2">Uncharacterized protein</fullName>
    </submittedName>
</protein>
<dbReference type="AlphaFoldDB" id="A0A5P2CQU7"/>
<proteinExistence type="predicted"/>
<keyword evidence="1" id="KW-0472">Membrane</keyword>
<name>A0A5P2CQU7_STRVZ</name>
<feature type="transmembrane region" description="Helical" evidence="1">
    <location>
        <begin position="30"/>
        <end position="50"/>
    </location>
</feature>
<dbReference type="Proteomes" id="UP000324015">
    <property type="component" value="Chromosome"/>
</dbReference>
<dbReference type="RefSeq" id="WP_150187585.1">
    <property type="nucleotide sequence ID" value="NZ_CP029191.1"/>
</dbReference>
<gene>
    <name evidence="2" type="ORF">DEJ49_33600</name>
</gene>
<feature type="transmembrane region" description="Helical" evidence="1">
    <location>
        <begin position="5"/>
        <end position="24"/>
    </location>
</feature>
<reference evidence="2 3" key="1">
    <citation type="submission" date="2018-05" db="EMBL/GenBank/DDBJ databases">
        <title>Streptomyces venezuelae.</title>
        <authorList>
            <person name="Kim W."/>
            <person name="Lee N."/>
            <person name="Cho B.-K."/>
        </authorList>
    </citation>
    <scope>NUCLEOTIDE SEQUENCE [LARGE SCALE GENOMIC DNA]</scope>
    <source>
        <strain evidence="2 3">ATCC 14585</strain>
    </source>
</reference>
<organism evidence="2 3">
    <name type="scientific">Streptomyces venezuelae</name>
    <dbReference type="NCBI Taxonomy" id="54571"/>
    <lineage>
        <taxon>Bacteria</taxon>
        <taxon>Bacillati</taxon>
        <taxon>Actinomycetota</taxon>
        <taxon>Actinomycetes</taxon>
        <taxon>Kitasatosporales</taxon>
        <taxon>Streptomycetaceae</taxon>
        <taxon>Streptomyces</taxon>
    </lineage>
</organism>
<dbReference type="EMBL" id="CP029191">
    <property type="protein sequence ID" value="QES45276.1"/>
    <property type="molecule type" value="Genomic_DNA"/>
</dbReference>